<reference evidence="3 4" key="1">
    <citation type="journal article" date="2013" name="Genome Biol. Evol.">
        <title>Genomes of Stigonematalean cyanobacteria (subsection V) and the evolution of oxygenic photosynthesis from prokaryotes to plastids.</title>
        <authorList>
            <person name="Dagan T."/>
            <person name="Roettger M."/>
            <person name="Stucken K."/>
            <person name="Landan G."/>
            <person name="Koch R."/>
            <person name="Major P."/>
            <person name="Gould S.B."/>
            <person name="Goremykin V.V."/>
            <person name="Rippka R."/>
            <person name="Tandeau de Marsac N."/>
            <person name="Gugger M."/>
            <person name="Lockhart P.J."/>
            <person name="Allen J.F."/>
            <person name="Brune I."/>
            <person name="Maus I."/>
            <person name="Puhler A."/>
            <person name="Martin W.F."/>
        </authorList>
    </citation>
    <scope>NUCLEOTIDE SEQUENCE [LARGE SCALE GENOMIC DNA]</scope>
    <source>
        <strain evidence="3 4">PCC 7110</strain>
    </source>
</reference>
<dbReference type="AlphaFoldDB" id="A0A139WQD8"/>
<sequence length="273" mass="29999">MKLKYLARLGLIGFYTFAAAITTNLPASASIIRKVAASQVTGETAQLQTVKVWNGHGVSISFYRTGEIIKKIWLDDPSKFVFDVDGCLEGLGRCSQKSTGAGLIHIRRIEKVKIPGLPQATYGAHMTVITESGSTRKSYHFRIVPGSGKPEYSQIEIIGDTPSKPEEVKPKVSYTALSDSRYISRGMQVALSNQWVVRDSKLWQRLNKLVELRSLGEELVVAANSAGVSMQLVEKLMLLGGKRLIEVQPPQRNNPPTATPTTAQSNFVLNQNQ</sequence>
<evidence type="ECO:0000313" key="3">
    <source>
        <dbReference type="EMBL" id="KYC34644.1"/>
    </source>
</evidence>
<keyword evidence="2" id="KW-0732">Signal</keyword>
<dbReference type="EMBL" id="ANNX02000077">
    <property type="protein sequence ID" value="KYC34644.1"/>
    <property type="molecule type" value="Genomic_DNA"/>
</dbReference>
<name>A0A139WQD8_9CYAN</name>
<feature type="signal peptide" evidence="2">
    <location>
        <begin position="1"/>
        <end position="20"/>
    </location>
</feature>
<feature type="region of interest" description="Disordered" evidence="1">
    <location>
        <begin position="247"/>
        <end position="273"/>
    </location>
</feature>
<dbReference type="Proteomes" id="UP000076925">
    <property type="component" value="Unassembled WGS sequence"/>
</dbReference>
<gene>
    <name evidence="3" type="ORF">WA1_50475</name>
</gene>
<accession>A0A139WQD8</accession>
<evidence type="ECO:0000313" key="4">
    <source>
        <dbReference type="Proteomes" id="UP000076925"/>
    </source>
</evidence>
<protein>
    <submittedName>
        <fullName evidence="3">Uncharacterized protein</fullName>
    </submittedName>
</protein>
<evidence type="ECO:0000256" key="2">
    <source>
        <dbReference type="SAM" id="SignalP"/>
    </source>
</evidence>
<keyword evidence="4" id="KW-1185">Reference proteome</keyword>
<comment type="caution">
    <text evidence="3">The sequence shown here is derived from an EMBL/GenBank/DDBJ whole genome shotgun (WGS) entry which is preliminary data.</text>
</comment>
<feature type="compositionally biased region" description="Low complexity" evidence="1">
    <location>
        <begin position="248"/>
        <end position="264"/>
    </location>
</feature>
<organism evidence="3 4">
    <name type="scientific">Scytonema hofmannii PCC 7110</name>
    <dbReference type="NCBI Taxonomy" id="128403"/>
    <lineage>
        <taxon>Bacteria</taxon>
        <taxon>Bacillati</taxon>
        <taxon>Cyanobacteriota</taxon>
        <taxon>Cyanophyceae</taxon>
        <taxon>Nostocales</taxon>
        <taxon>Scytonemataceae</taxon>
        <taxon>Scytonema</taxon>
    </lineage>
</organism>
<dbReference type="RefSeq" id="WP_017740903.1">
    <property type="nucleotide sequence ID" value="NZ_KQ976356.1"/>
</dbReference>
<evidence type="ECO:0000256" key="1">
    <source>
        <dbReference type="SAM" id="MobiDB-lite"/>
    </source>
</evidence>
<feature type="chain" id="PRO_5007300386" evidence="2">
    <location>
        <begin position="21"/>
        <end position="273"/>
    </location>
</feature>
<dbReference type="STRING" id="128403.WA1_50475"/>
<proteinExistence type="predicted"/>